<dbReference type="InterPro" id="IPR021006">
    <property type="entry name" value="Hda2/3"/>
</dbReference>
<dbReference type="EMBL" id="KV454428">
    <property type="protein sequence ID" value="ODQ81020.1"/>
    <property type="molecule type" value="Genomic_DNA"/>
</dbReference>
<dbReference type="Proteomes" id="UP000094336">
    <property type="component" value="Unassembled WGS sequence"/>
</dbReference>
<keyword evidence="1" id="KW-0175">Coiled coil</keyword>
<sequence>MNLMNLLGPSDPVEPPAGHPSDGVYHFRTGLSPLQKQLIELVVLIHKQSLISRLSPRQFDPIRSIDTPEHALSSTDMLETLVRNVKLITAHPYLVVDHYMPKKLLLVQNHELLSAVSGKFQVFNTILHQAEHRNLKLVVVSQSVKELDLIEGFIIGRKLDYSRFSGTKLFNEERTGRYQAPTPTISPPSSENTDGKLKRLLKDDEYRYLKGERLKAKCVETSEIFLITSNQFRTNYFNMDTGTKRLDLIVSFDTSLPGDDEHINRLRAGDRLVPLIKLVPVNSINHVELLELGLENIAYTTLLNRQYTGDLDEATSRLYPELLDQILGSSSAMAQLPPLERHYTRKSRGELVESLNNQTSHKRAKITQEYVSAEEYKACMAQLVYAHFEALALEADAMSTQIHEWRAKESVRQLRVEELADAMAEYYRSLKFFEKNVAEVDKKVARVESEHDKVGERLRVLEAQMKVLGGPEAISNNQKLGLKASSSPDVSLNGSKNPLSILEGLNVPDVAMGSANDSEVTKDGSNTPKFSLDISKDPDEIMNATNDPELPTGDSASPKGSRDTSKDPELVKEGSITPERSQDASSNKDVITDASSGTQLPQNTLDAVPTSSGGFQEEIVRLRLQLQTLTDTNQKQATENDELRASYQTNSALAVDAANRLSIFIAQNQALRAKLDTQAKPLRLLTIAGNRNAHTSELARLQTKNAFLEKYVGKLSELVKEKNTLMPVGRSGRPSRSLTPYSAPGKSRSNSPAL</sequence>
<feature type="compositionally biased region" description="Polar residues" evidence="2">
    <location>
        <begin position="515"/>
        <end position="529"/>
    </location>
</feature>
<dbReference type="OrthoDB" id="4034449at2759"/>
<dbReference type="RefSeq" id="XP_018986348.1">
    <property type="nucleotide sequence ID" value="XM_019128228.1"/>
</dbReference>
<feature type="region of interest" description="Disordered" evidence="2">
    <location>
        <begin position="725"/>
        <end position="754"/>
    </location>
</feature>
<feature type="region of interest" description="Disordered" evidence="2">
    <location>
        <begin position="513"/>
        <end position="612"/>
    </location>
</feature>
<dbReference type="GO" id="GO:0070823">
    <property type="term" value="C:HDA1 complex"/>
    <property type="evidence" value="ECO:0007669"/>
    <property type="project" value="InterPro"/>
</dbReference>
<dbReference type="STRING" id="984486.A0A1E3QTM5"/>
<feature type="compositionally biased region" description="Basic and acidic residues" evidence="2">
    <location>
        <begin position="560"/>
        <end position="572"/>
    </location>
</feature>
<evidence type="ECO:0000313" key="4">
    <source>
        <dbReference type="Proteomes" id="UP000094336"/>
    </source>
</evidence>
<accession>A0A1E3QTM5</accession>
<name>A0A1E3QTM5_9ASCO</name>
<keyword evidence="4" id="KW-1185">Reference proteome</keyword>
<dbReference type="InterPro" id="IPR026216">
    <property type="entry name" value="HDA3"/>
</dbReference>
<organism evidence="3 4">
    <name type="scientific">Babjeviella inositovora NRRL Y-12698</name>
    <dbReference type="NCBI Taxonomy" id="984486"/>
    <lineage>
        <taxon>Eukaryota</taxon>
        <taxon>Fungi</taxon>
        <taxon>Dikarya</taxon>
        <taxon>Ascomycota</taxon>
        <taxon>Saccharomycotina</taxon>
        <taxon>Pichiomycetes</taxon>
        <taxon>Serinales incertae sedis</taxon>
        <taxon>Babjeviella</taxon>
    </lineage>
</organism>
<protein>
    <submittedName>
        <fullName evidence="3">Uncharacterized protein</fullName>
    </submittedName>
</protein>
<feature type="compositionally biased region" description="Polar residues" evidence="2">
    <location>
        <begin position="583"/>
        <end position="612"/>
    </location>
</feature>
<proteinExistence type="predicted"/>
<dbReference type="GeneID" id="30146081"/>
<gene>
    <name evidence="3" type="ORF">BABINDRAFT_160439</name>
</gene>
<evidence type="ECO:0000256" key="1">
    <source>
        <dbReference type="SAM" id="Coils"/>
    </source>
</evidence>
<dbReference type="PRINTS" id="PR02093">
    <property type="entry name" value="HDA1SUBUNIT3"/>
</dbReference>
<dbReference type="AlphaFoldDB" id="A0A1E3QTM5"/>
<reference evidence="4" key="1">
    <citation type="submission" date="2016-05" db="EMBL/GenBank/DDBJ databases">
        <title>Comparative genomics of biotechnologically important yeasts.</title>
        <authorList>
            <consortium name="DOE Joint Genome Institute"/>
            <person name="Riley R."/>
            <person name="Haridas S."/>
            <person name="Wolfe K.H."/>
            <person name="Lopes M.R."/>
            <person name="Hittinger C.T."/>
            <person name="Goker M."/>
            <person name="Salamov A."/>
            <person name="Wisecaver J."/>
            <person name="Long T.M."/>
            <person name="Aerts A.L."/>
            <person name="Barry K."/>
            <person name="Choi C."/>
            <person name="Clum A."/>
            <person name="Coughlan A.Y."/>
            <person name="Deshpande S."/>
            <person name="Douglass A.P."/>
            <person name="Hanson S.J."/>
            <person name="Klenk H.-P."/>
            <person name="Labutti K."/>
            <person name="Lapidus A."/>
            <person name="Lindquist E."/>
            <person name="Lipzen A."/>
            <person name="Meier-Kolthoff J.P."/>
            <person name="Ohm R.A."/>
            <person name="Otillar R.P."/>
            <person name="Pangilinan J."/>
            <person name="Peng Y."/>
            <person name="Rokas A."/>
            <person name="Rosa C.A."/>
            <person name="Scheuner C."/>
            <person name="Sibirny A.A."/>
            <person name="Slot J.C."/>
            <person name="Stielow J.B."/>
            <person name="Sun H."/>
            <person name="Kurtzman C.P."/>
            <person name="Blackwell M."/>
            <person name="Grigoriev I.V."/>
            <person name="Jeffries T.W."/>
        </authorList>
    </citation>
    <scope>NUCLEOTIDE SEQUENCE [LARGE SCALE GENOMIC DNA]</scope>
    <source>
        <strain evidence="4">NRRL Y-12698</strain>
    </source>
</reference>
<dbReference type="InterPro" id="IPR038609">
    <property type="entry name" value="HDA1_su2/3_sf"/>
</dbReference>
<dbReference type="Gene3D" id="3.40.50.12360">
    <property type="match status" value="1"/>
</dbReference>
<evidence type="ECO:0000313" key="3">
    <source>
        <dbReference type="EMBL" id="ODQ81020.1"/>
    </source>
</evidence>
<feature type="coiled-coil region" evidence="1">
    <location>
        <begin position="416"/>
        <end position="464"/>
    </location>
</feature>
<dbReference type="Pfam" id="PF11496">
    <property type="entry name" value="HDA2-3"/>
    <property type="match status" value="1"/>
</dbReference>
<evidence type="ECO:0000256" key="2">
    <source>
        <dbReference type="SAM" id="MobiDB-lite"/>
    </source>
</evidence>
<feature type="region of interest" description="Disordered" evidence="2">
    <location>
        <begin position="1"/>
        <end position="20"/>
    </location>
</feature>